<feature type="transmembrane region" description="Helical" evidence="7">
    <location>
        <begin position="314"/>
        <end position="337"/>
    </location>
</feature>
<evidence type="ECO:0000313" key="9">
    <source>
        <dbReference type="EMBL" id="PWW37848.1"/>
    </source>
</evidence>
<name>A0A855Y9G3_9BACL</name>
<feature type="transmembrane region" description="Helical" evidence="7">
    <location>
        <begin position="165"/>
        <end position="185"/>
    </location>
</feature>
<feature type="transmembrane region" description="Helical" evidence="7">
    <location>
        <begin position="40"/>
        <end position="61"/>
    </location>
</feature>
<dbReference type="Proteomes" id="UP000247078">
    <property type="component" value="Unassembled WGS sequence"/>
</dbReference>
<dbReference type="InterPro" id="IPR020846">
    <property type="entry name" value="MFS_dom"/>
</dbReference>
<dbReference type="RefSeq" id="WP_090902684.1">
    <property type="nucleotide sequence ID" value="NZ_QGTZ01000008.1"/>
</dbReference>
<dbReference type="InterPro" id="IPR036259">
    <property type="entry name" value="MFS_trans_sf"/>
</dbReference>
<dbReference type="Pfam" id="PF05977">
    <property type="entry name" value="MFS_3"/>
    <property type="match status" value="1"/>
</dbReference>
<evidence type="ECO:0000256" key="3">
    <source>
        <dbReference type="ARBA" id="ARBA00022475"/>
    </source>
</evidence>
<evidence type="ECO:0000256" key="5">
    <source>
        <dbReference type="ARBA" id="ARBA00022989"/>
    </source>
</evidence>
<dbReference type="Gene3D" id="1.20.1250.20">
    <property type="entry name" value="MFS general substrate transporter like domains"/>
    <property type="match status" value="1"/>
</dbReference>
<evidence type="ECO:0000256" key="6">
    <source>
        <dbReference type="ARBA" id="ARBA00023136"/>
    </source>
</evidence>
<dbReference type="SUPFAM" id="SSF103473">
    <property type="entry name" value="MFS general substrate transporter"/>
    <property type="match status" value="1"/>
</dbReference>
<dbReference type="CDD" id="cd06173">
    <property type="entry name" value="MFS_MefA_like"/>
    <property type="match status" value="1"/>
</dbReference>
<evidence type="ECO:0000259" key="8">
    <source>
        <dbReference type="PROSITE" id="PS50850"/>
    </source>
</evidence>
<reference evidence="9 10" key="1">
    <citation type="submission" date="2018-05" db="EMBL/GenBank/DDBJ databases">
        <title>Freshwater and sediment microbial communities from various areas in North America, analyzing microbe dynamics in response to fracking.</title>
        <authorList>
            <person name="Lamendella R."/>
        </authorList>
    </citation>
    <scope>NUCLEOTIDE SEQUENCE [LARGE SCALE GENOMIC DNA]</scope>
    <source>
        <strain evidence="9 10">DB-3</strain>
    </source>
</reference>
<dbReference type="PANTHER" id="PTHR23513:SF6">
    <property type="entry name" value="MAJOR FACILITATOR SUPERFAMILY ASSOCIATED DOMAIN-CONTAINING PROTEIN"/>
    <property type="match status" value="1"/>
</dbReference>
<dbReference type="InterPro" id="IPR010290">
    <property type="entry name" value="TM_effector"/>
</dbReference>
<keyword evidence="6 7" id="KW-0472">Membrane</keyword>
<evidence type="ECO:0000313" key="10">
    <source>
        <dbReference type="Proteomes" id="UP000247078"/>
    </source>
</evidence>
<sequence>MSMLRNRNFLLMFLGRVVTNIGDSLYAVAAMWLVSELGGSTFYTGLAGFLTIIPRFIQFFSGPIIDRVNIRSLLIYTQLIQAVLLLLIPIAHYMGFLTVGLVLIVSPIISTFNMFVYPAQMSSLPQFVEDRNLSKANSMFTFANQGIETGCNALAGILLVSIGAISIYLLDSVMFMMSTLLFAMIKVSRVKHLESRGEEPNNLIQIVKKYGSELTEGIQILFNKTVSRLLFGIILINLVGGATFVVLPQFSKGYGGAEIYGLLLMAQALGSLLGALSAPYLRLESIGMGKIYAVAFMLSGLLWTLSVFCPYPWLMIFVYGLAWFPGGVTNILINTYLQKGIPTNLLGRVFSAAYSLSGIAMPIGSLIGGIVGQMVDGREVIGWSGFVVIMVGIYWMLDYKTRSLPNAQNVTDRAFIS</sequence>
<comment type="subcellular location">
    <subcellularLocation>
        <location evidence="1">Cell membrane</location>
        <topology evidence="1">Multi-pass membrane protein</topology>
    </subcellularLocation>
</comment>
<keyword evidence="5 7" id="KW-1133">Transmembrane helix</keyword>
<feature type="domain" description="Major facilitator superfamily (MFS) profile" evidence="8">
    <location>
        <begin position="220"/>
        <end position="417"/>
    </location>
</feature>
<dbReference type="PROSITE" id="PS50850">
    <property type="entry name" value="MFS"/>
    <property type="match status" value="1"/>
</dbReference>
<feature type="transmembrane region" description="Helical" evidence="7">
    <location>
        <begin position="229"/>
        <end position="247"/>
    </location>
</feature>
<feature type="transmembrane region" description="Helical" evidence="7">
    <location>
        <begin position="259"/>
        <end position="279"/>
    </location>
</feature>
<organism evidence="9 10">
    <name type="scientific">Paenibacillus pabuli</name>
    <dbReference type="NCBI Taxonomy" id="1472"/>
    <lineage>
        <taxon>Bacteria</taxon>
        <taxon>Bacillati</taxon>
        <taxon>Bacillota</taxon>
        <taxon>Bacilli</taxon>
        <taxon>Bacillales</taxon>
        <taxon>Paenibacillaceae</taxon>
        <taxon>Paenibacillus</taxon>
    </lineage>
</organism>
<proteinExistence type="predicted"/>
<evidence type="ECO:0000256" key="1">
    <source>
        <dbReference type="ARBA" id="ARBA00004651"/>
    </source>
</evidence>
<dbReference type="GO" id="GO:0005886">
    <property type="term" value="C:plasma membrane"/>
    <property type="evidence" value="ECO:0007669"/>
    <property type="project" value="UniProtKB-SubCell"/>
</dbReference>
<feature type="transmembrane region" description="Helical" evidence="7">
    <location>
        <begin position="9"/>
        <end position="34"/>
    </location>
</feature>
<dbReference type="EMBL" id="QGTZ01000008">
    <property type="protein sequence ID" value="PWW37848.1"/>
    <property type="molecule type" value="Genomic_DNA"/>
</dbReference>
<gene>
    <name evidence="9" type="ORF">DET56_10841</name>
</gene>
<comment type="caution">
    <text evidence="9">The sequence shown here is derived from an EMBL/GenBank/DDBJ whole genome shotgun (WGS) entry which is preliminary data.</text>
</comment>
<feature type="transmembrane region" description="Helical" evidence="7">
    <location>
        <begin position="291"/>
        <end position="308"/>
    </location>
</feature>
<dbReference type="AlphaFoldDB" id="A0A855Y9G3"/>
<feature type="transmembrane region" description="Helical" evidence="7">
    <location>
        <begin position="380"/>
        <end position="397"/>
    </location>
</feature>
<protein>
    <submittedName>
        <fullName evidence="9">Transmembrane secretion effector</fullName>
    </submittedName>
</protein>
<keyword evidence="3" id="KW-1003">Cell membrane</keyword>
<evidence type="ECO:0000256" key="2">
    <source>
        <dbReference type="ARBA" id="ARBA00022448"/>
    </source>
</evidence>
<feature type="transmembrane region" description="Helical" evidence="7">
    <location>
        <begin position="349"/>
        <end position="374"/>
    </location>
</feature>
<dbReference type="GO" id="GO:0022857">
    <property type="term" value="F:transmembrane transporter activity"/>
    <property type="evidence" value="ECO:0007669"/>
    <property type="project" value="InterPro"/>
</dbReference>
<keyword evidence="2" id="KW-0813">Transport</keyword>
<dbReference type="PANTHER" id="PTHR23513">
    <property type="entry name" value="INTEGRAL MEMBRANE EFFLUX PROTEIN-RELATED"/>
    <property type="match status" value="1"/>
</dbReference>
<evidence type="ECO:0000256" key="7">
    <source>
        <dbReference type="SAM" id="Phobius"/>
    </source>
</evidence>
<keyword evidence="4 7" id="KW-0812">Transmembrane</keyword>
<accession>A0A855Y9G3</accession>
<evidence type="ECO:0000256" key="4">
    <source>
        <dbReference type="ARBA" id="ARBA00022692"/>
    </source>
</evidence>